<dbReference type="Proteomes" id="UP000827872">
    <property type="component" value="Linkage Group LG07"/>
</dbReference>
<protein>
    <submittedName>
        <fullName evidence="1">Uncharacterized protein</fullName>
    </submittedName>
</protein>
<evidence type="ECO:0000313" key="2">
    <source>
        <dbReference type="Proteomes" id="UP000827872"/>
    </source>
</evidence>
<dbReference type="EMBL" id="CM037620">
    <property type="protein sequence ID" value="KAH7995571.1"/>
    <property type="molecule type" value="Genomic_DNA"/>
</dbReference>
<gene>
    <name evidence="1" type="ORF">K3G42_026363</name>
</gene>
<organism evidence="1 2">
    <name type="scientific">Sphaerodactylus townsendi</name>
    <dbReference type="NCBI Taxonomy" id="933632"/>
    <lineage>
        <taxon>Eukaryota</taxon>
        <taxon>Metazoa</taxon>
        <taxon>Chordata</taxon>
        <taxon>Craniata</taxon>
        <taxon>Vertebrata</taxon>
        <taxon>Euteleostomi</taxon>
        <taxon>Lepidosauria</taxon>
        <taxon>Squamata</taxon>
        <taxon>Bifurcata</taxon>
        <taxon>Gekkota</taxon>
        <taxon>Sphaerodactylidae</taxon>
        <taxon>Sphaerodactylus</taxon>
    </lineage>
</organism>
<keyword evidence="2" id="KW-1185">Reference proteome</keyword>
<accession>A0ACB8ESE5</accession>
<sequence length="122" mass="14036">MPKLCCRHPRAAAGERRNLIHCCINAPRTDWRTDGFQLLLAHQQASNDKEKITHEAQSLTPVIRELFLAAYIILVTSLRYHLFIWSVFSPKLLYEGVHVIITVAVCMFFMAMDQNRSRQGPV</sequence>
<comment type="caution">
    <text evidence="1">The sequence shown here is derived from an EMBL/GenBank/DDBJ whole genome shotgun (WGS) entry which is preliminary data.</text>
</comment>
<evidence type="ECO:0000313" key="1">
    <source>
        <dbReference type="EMBL" id="KAH7995571.1"/>
    </source>
</evidence>
<name>A0ACB8ESE5_9SAUR</name>
<reference evidence="1" key="1">
    <citation type="submission" date="2021-08" db="EMBL/GenBank/DDBJ databases">
        <title>The first chromosome-level gecko genome reveals the dynamic sex chromosomes of Neotropical dwarf geckos (Sphaerodactylidae: Sphaerodactylus).</title>
        <authorList>
            <person name="Pinto B.J."/>
            <person name="Keating S.E."/>
            <person name="Gamble T."/>
        </authorList>
    </citation>
    <scope>NUCLEOTIDE SEQUENCE</scope>
    <source>
        <strain evidence="1">TG3544</strain>
    </source>
</reference>
<proteinExistence type="predicted"/>